<feature type="region of interest" description="Disordered" evidence="12">
    <location>
        <begin position="446"/>
        <end position="467"/>
    </location>
</feature>
<dbReference type="PRINTS" id="PR00169">
    <property type="entry name" value="KCHANNEL"/>
</dbReference>
<reference evidence="15" key="1">
    <citation type="submission" date="2021-02" db="EMBL/GenBank/DDBJ databases">
        <authorList>
            <person name="Bekaert M."/>
        </authorList>
    </citation>
    <scope>NUCLEOTIDE SEQUENCE</scope>
    <source>
        <strain evidence="15">IoA-00</strain>
    </source>
</reference>
<dbReference type="InterPro" id="IPR011333">
    <property type="entry name" value="SKP1/BTB/POZ_sf"/>
</dbReference>
<comment type="subcellular location">
    <subcellularLocation>
        <location evidence="1">Membrane</location>
        <topology evidence="1">Multi-pass membrane protein</topology>
    </subcellularLocation>
</comment>
<keyword evidence="6" id="KW-0851">Voltage-gated channel</keyword>
<dbReference type="InterPro" id="IPR028325">
    <property type="entry name" value="VG_K_chnl"/>
</dbReference>
<evidence type="ECO:0000256" key="13">
    <source>
        <dbReference type="SAM" id="Phobius"/>
    </source>
</evidence>
<keyword evidence="2" id="KW-0813">Transport</keyword>
<feature type="transmembrane region" description="Helical" evidence="13">
    <location>
        <begin position="382"/>
        <end position="399"/>
    </location>
</feature>
<feature type="transmembrane region" description="Helical" evidence="13">
    <location>
        <begin position="411"/>
        <end position="436"/>
    </location>
</feature>
<name>A0A7R8CNG1_LEPSM</name>
<sequence>MSDPSGDKEDEKSQTRAESTASIQSIHLTATTAPNMNSKNLNPSSSSSTKEENKDSVNDNDFFDLSSDRQIRLLFNLISSLSPERIWNIKMSKSLESASSGTGSANSISRIKYTKMAADPTAISKFRKLNKRTILNVGGSLHVVDEICVMAFSEDLDYWGIDEVYFESCCQNKFNARKDHVIEEMKKEARDIRNEDQEEWKGSNKCVNYQKFLWDLMEKPHTSLAAKIVSIISITFIIVSTVAMTLNTIPSNDQHHDEHGNHYLLRLAGAPAKWNFIKGAMNIIDVLAIMPYFVSVFLLESSGNVGSFDDVRRIVQVFRIMRILRIFKLARHSVGLQAIAYTLKNSYKELGLLVLFIAMGVLVFSSLCYFAEKERTGSKFSSIPATFWWALITMTTVGYGDMYPETTVGKLVGSCCAISGVLVMALPIPIIVNNFAEFYNNQIKKEKAQKRREARDKKRTDDKKRSL</sequence>
<feature type="compositionally biased region" description="Basic and acidic residues" evidence="12">
    <location>
        <begin position="1"/>
        <end position="15"/>
    </location>
</feature>
<evidence type="ECO:0000256" key="7">
    <source>
        <dbReference type="ARBA" id="ARBA00022958"/>
    </source>
</evidence>
<evidence type="ECO:0000256" key="10">
    <source>
        <dbReference type="ARBA" id="ARBA00023136"/>
    </source>
</evidence>
<evidence type="ECO:0000256" key="1">
    <source>
        <dbReference type="ARBA" id="ARBA00004141"/>
    </source>
</evidence>
<dbReference type="SUPFAM" id="SSF81324">
    <property type="entry name" value="Voltage-gated potassium channels"/>
    <property type="match status" value="1"/>
</dbReference>
<feature type="compositionally biased region" description="Polar residues" evidence="12">
    <location>
        <begin position="16"/>
        <end position="34"/>
    </location>
</feature>
<keyword evidence="5" id="KW-0631">Potassium channel</keyword>
<keyword evidence="3" id="KW-0633">Potassium transport</keyword>
<feature type="transmembrane region" description="Helical" evidence="13">
    <location>
        <begin position="350"/>
        <end position="370"/>
    </location>
</feature>
<evidence type="ECO:0000313" key="16">
    <source>
        <dbReference type="Proteomes" id="UP000675881"/>
    </source>
</evidence>
<keyword evidence="8 13" id="KW-1133">Transmembrane helix</keyword>
<dbReference type="PRINTS" id="PR01491">
    <property type="entry name" value="KVCHANNEL"/>
</dbReference>
<dbReference type="EMBL" id="HG994581">
    <property type="protein sequence ID" value="CAF2874910.1"/>
    <property type="molecule type" value="Genomic_DNA"/>
</dbReference>
<evidence type="ECO:0000256" key="6">
    <source>
        <dbReference type="ARBA" id="ARBA00022882"/>
    </source>
</evidence>
<dbReference type="InterPro" id="IPR027359">
    <property type="entry name" value="Volt_channel_dom_sf"/>
</dbReference>
<dbReference type="PRINTS" id="PR01494">
    <property type="entry name" value="KV9CHANNEL"/>
</dbReference>
<dbReference type="Gene3D" id="1.20.120.350">
    <property type="entry name" value="Voltage-gated potassium channels. Chain C"/>
    <property type="match status" value="2"/>
</dbReference>
<dbReference type="GO" id="GO:0001508">
    <property type="term" value="P:action potential"/>
    <property type="evidence" value="ECO:0007669"/>
    <property type="project" value="TreeGrafter"/>
</dbReference>
<dbReference type="SUPFAM" id="SSF54695">
    <property type="entry name" value="POZ domain"/>
    <property type="match status" value="1"/>
</dbReference>
<dbReference type="Gene3D" id="1.10.287.70">
    <property type="match status" value="1"/>
</dbReference>
<dbReference type="InterPro" id="IPR003968">
    <property type="entry name" value="K_chnl_volt-dep_Kv"/>
</dbReference>
<keyword evidence="16" id="KW-1185">Reference proteome</keyword>
<dbReference type="PANTHER" id="PTHR11537">
    <property type="entry name" value="VOLTAGE-GATED POTASSIUM CHANNEL"/>
    <property type="match status" value="1"/>
</dbReference>
<feature type="transmembrane region" description="Helical" evidence="13">
    <location>
        <begin position="224"/>
        <end position="246"/>
    </location>
</feature>
<keyword evidence="10 13" id="KW-0472">Membrane</keyword>
<evidence type="ECO:0000256" key="9">
    <source>
        <dbReference type="ARBA" id="ARBA00023065"/>
    </source>
</evidence>
<dbReference type="OrthoDB" id="296522at2759"/>
<protein>
    <submittedName>
        <fullName evidence="15">KCNB1</fullName>
    </submittedName>
</protein>
<keyword evidence="7" id="KW-0630">Potassium</keyword>
<evidence type="ECO:0000256" key="4">
    <source>
        <dbReference type="ARBA" id="ARBA00022692"/>
    </source>
</evidence>
<keyword evidence="11" id="KW-0407">Ion channel</keyword>
<dbReference type="Pfam" id="PF00520">
    <property type="entry name" value="Ion_trans"/>
    <property type="match status" value="1"/>
</dbReference>
<dbReference type="GO" id="GO:0008076">
    <property type="term" value="C:voltage-gated potassium channel complex"/>
    <property type="evidence" value="ECO:0007669"/>
    <property type="project" value="InterPro"/>
</dbReference>
<gene>
    <name evidence="15" type="ORF">LSAA_6217</name>
</gene>
<evidence type="ECO:0000256" key="11">
    <source>
        <dbReference type="ARBA" id="ARBA00023303"/>
    </source>
</evidence>
<evidence type="ECO:0000256" key="2">
    <source>
        <dbReference type="ARBA" id="ARBA00022448"/>
    </source>
</evidence>
<evidence type="ECO:0000259" key="14">
    <source>
        <dbReference type="Pfam" id="PF00520"/>
    </source>
</evidence>
<dbReference type="FunFam" id="1.10.287.70:FF:000034">
    <property type="entry name" value="Potassium voltage-gated channel subfamily B member"/>
    <property type="match status" value="1"/>
</dbReference>
<evidence type="ECO:0000256" key="12">
    <source>
        <dbReference type="SAM" id="MobiDB-lite"/>
    </source>
</evidence>
<dbReference type="PANTHER" id="PTHR11537:SF254">
    <property type="entry name" value="POTASSIUM VOLTAGE-GATED CHANNEL PROTEIN SHAB"/>
    <property type="match status" value="1"/>
</dbReference>
<dbReference type="InterPro" id="IPR003971">
    <property type="entry name" value="K_chnl_volt-dep_Kv5/Kv9"/>
</dbReference>
<evidence type="ECO:0000313" key="15">
    <source>
        <dbReference type="EMBL" id="CAF2874910.1"/>
    </source>
</evidence>
<evidence type="ECO:0000256" key="5">
    <source>
        <dbReference type="ARBA" id="ARBA00022826"/>
    </source>
</evidence>
<dbReference type="Gene3D" id="3.30.710.10">
    <property type="entry name" value="Potassium Channel Kv1.1, Chain A"/>
    <property type="match status" value="1"/>
</dbReference>
<evidence type="ECO:0000256" key="8">
    <source>
        <dbReference type="ARBA" id="ARBA00022989"/>
    </source>
</evidence>
<keyword evidence="4 13" id="KW-0812">Transmembrane</keyword>
<feature type="domain" description="Ion transport" evidence="14">
    <location>
        <begin position="224"/>
        <end position="441"/>
    </location>
</feature>
<organism evidence="15 16">
    <name type="scientific">Lepeophtheirus salmonis</name>
    <name type="common">Salmon louse</name>
    <name type="synonym">Caligus salmonis</name>
    <dbReference type="NCBI Taxonomy" id="72036"/>
    <lineage>
        <taxon>Eukaryota</taxon>
        <taxon>Metazoa</taxon>
        <taxon>Ecdysozoa</taxon>
        <taxon>Arthropoda</taxon>
        <taxon>Crustacea</taxon>
        <taxon>Multicrustacea</taxon>
        <taxon>Hexanauplia</taxon>
        <taxon>Copepoda</taxon>
        <taxon>Siphonostomatoida</taxon>
        <taxon>Caligidae</taxon>
        <taxon>Lepeophtheirus</taxon>
    </lineage>
</organism>
<dbReference type="GO" id="GO:0005251">
    <property type="term" value="F:delayed rectifier potassium channel activity"/>
    <property type="evidence" value="ECO:0007669"/>
    <property type="project" value="TreeGrafter"/>
</dbReference>
<dbReference type="Proteomes" id="UP000675881">
    <property type="component" value="Chromosome 2"/>
</dbReference>
<dbReference type="AlphaFoldDB" id="A0A7R8CNG1"/>
<keyword evidence="9" id="KW-0406">Ion transport</keyword>
<proteinExistence type="predicted"/>
<feature type="compositionally biased region" description="Low complexity" evidence="12">
    <location>
        <begin position="35"/>
        <end position="48"/>
    </location>
</feature>
<accession>A0A7R8CNG1</accession>
<dbReference type="InterPro" id="IPR005821">
    <property type="entry name" value="Ion_trans_dom"/>
</dbReference>
<evidence type="ECO:0000256" key="3">
    <source>
        <dbReference type="ARBA" id="ARBA00022538"/>
    </source>
</evidence>
<feature type="region of interest" description="Disordered" evidence="12">
    <location>
        <begin position="1"/>
        <end position="56"/>
    </location>
</feature>
<feature type="transmembrane region" description="Helical" evidence="13">
    <location>
        <begin position="280"/>
        <end position="299"/>
    </location>
</feature>